<organism evidence="2 3">
    <name type="scientific">Microcystis aeruginosa Ma_QC_B_20070730_S2</name>
    <dbReference type="NCBI Taxonomy" id="2486256"/>
    <lineage>
        <taxon>Bacteria</taxon>
        <taxon>Bacillati</taxon>
        <taxon>Cyanobacteriota</taxon>
        <taxon>Cyanophyceae</taxon>
        <taxon>Oscillatoriophycideae</taxon>
        <taxon>Chroococcales</taxon>
        <taxon>Microcystaceae</taxon>
        <taxon>Microcystis</taxon>
    </lineage>
</organism>
<sequence length="112" mass="13066">MKQIVRFLKYTFLGEIDGRTIRIVKVEAFGRKKAQEKEQELSPNVDTKNKNRIILGVNWILAIILVVCLLTMVIYAVFYRSEKVPDYISNPFYTVLGWFGNAYASFLRIDQK</sequence>
<keyword evidence="1" id="KW-0472">Membrane</keyword>
<dbReference type="AlphaFoldDB" id="A0A552E7G1"/>
<gene>
    <name evidence="2" type="ORF">EWV80_02270</name>
</gene>
<protein>
    <submittedName>
        <fullName evidence="2">Uncharacterized protein</fullName>
    </submittedName>
</protein>
<feature type="transmembrane region" description="Helical" evidence="1">
    <location>
        <begin position="57"/>
        <end position="79"/>
    </location>
</feature>
<proteinExistence type="predicted"/>
<feature type="transmembrane region" description="Helical" evidence="1">
    <location>
        <begin position="91"/>
        <end position="109"/>
    </location>
</feature>
<evidence type="ECO:0000313" key="2">
    <source>
        <dbReference type="EMBL" id="TRU30440.1"/>
    </source>
</evidence>
<dbReference type="Proteomes" id="UP000320551">
    <property type="component" value="Unassembled WGS sequence"/>
</dbReference>
<keyword evidence="1" id="KW-1133">Transmembrane helix</keyword>
<accession>A0A552E7G1</accession>
<dbReference type="EMBL" id="SFBK01000030">
    <property type="protein sequence ID" value="TRU30440.1"/>
    <property type="molecule type" value="Genomic_DNA"/>
</dbReference>
<comment type="caution">
    <text evidence="2">The sequence shown here is derived from an EMBL/GenBank/DDBJ whole genome shotgun (WGS) entry which is preliminary data.</text>
</comment>
<reference evidence="2 3" key="1">
    <citation type="submission" date="2019-01" db="EMBL/GenBank/DDBJ databases">
        <title>Coherence of Microcystis species and biogeography revealed through population genomics.</title>
        <authorList>
            <person name="Perez-Carrascal O.M."/>
            <person name="Terrat Y."/>
            <person name="Giani A."/>
            <person name="Fortin N."/>
            <person name="Tromas N."/>
            <person name="Shapiro B.J."/>
        </authorList>
    </citation>
    <scope>NUCLEOTIDE SEQUENCE [LARGE SCALE GENOMIC DNA]</scope>
    <source>
        <strain evidence="2">Ma_QC_B_20070730_S2</strain>
    </source>
</reference>
<evidence type="ECO:0000256" key="1">
    <source>
        <dbReference type="SAM" id="Phobius"/>
    </source>
</evidence>
<evidence type="ECO:0000313" key="3">
    <source>
        <dbReference type="Proteomes" id="UP000320551"/>
    </source>
</evidence>
<keyword evidence="1" id="KW-0812">Transmembrane</keyword>
<name>A0A552E7G1_MICAE</name>